<feature type="transmembrane region" description="Helical" evidence="9">
    <location>
        <begin position="94"/>
        <end position="114"/>
    </location>
</feature>
<evidence type="ECO:0000259" key="10">
    <source>
        <dbReference type="Pfam" id="PF13231"/>
    </source>
</evidence>
<evidence type="ECO:0000256" key="1">
    <source>
        <dbReference type="ARBA" id="ARBA00004651"/>
    </source>
</evidence>
<accession>A0ABD5UD50</accession>
<evidence type="ECO:0000256" key="2">
    <source>
        <dbReference type="ARBA" id="ARBA00022475"/>
    </source>
</evidence>
<keyword evidence="6 9" id="KW-1133">Transmembrane helix</keyword>
<keyword evidence="7 9" id="KW-0472">Membrane</keyword>
<evidence type="ECO:0000313" key="12">
    <source>
        <dbReference type="Proteomes" id="UP001596406"/>
    </source>
</evidence>
<feature type="domain" description="Glycosyltransferase RgtA/B/C/D-like" evidence="10">
    <location>
        <begin position="76"/>
        <end position="205"/>
    </location>
</feature>
<evidence type="ECO:0000256" key="4">
    <source>
        <dbReference type="ARBA" id="ARBA00022679"/>
    </source>
</evidence>
<dbReference type="Pfam" id="PF13231">
    <property type="entry name" value="PMT_2"/>
    <property type="match status" value="1"/>
</dbReference>
<proteinExistence type="predicted"/>
<gene>
    <name evidence="11" type="ORF">ACFQHK_18530</name>
</gene>
<dbReference type="InterPro" id="IPR038731">
    <property type="entry name" value="RgtA/B/C-like"/>
</dbReference>
<feature type="transmembrane region" description="Helical" evidence="9">
    <location>
        <begin position="146"/>
        <end position="164"/>
    </location>
</feature>
<feature type="transmembrane region" description="Helical" evidence="9">
    <location>
        <begin position="20"/>
        <end position="39"/>
    </location>
</feature>
<feature type="transmembrane region" description="Helical" evidence="9">
    <location>
        <begin position="123"/>
        <end position="140"/>
    </location>
</feature>
<feature type="transmembrane region" description="Helical" evidence="9">
    <location>
        <begin position="176"/>
        <end position="199"/>
    </location>
</feature>
<protein>
    <submittedName>
        <fullName evidence="11">Glycosyltransferase family 39 protein</fullName>
        <ecNumber evidence="11">2.4.-.-</ecNumber>
    </submittedName>
</protein>
<dbReference type="InterPro" id="IPR050297">
    <property type="entry name" value="LipidA_mod_glycosyltrf_83"/>
</dbReference>
<evidence type="ECO:0000313" key="11">
    <source>
        <dbReference type="EMBL" id="MFC6838480.1"/>
    </source>
</evidence>
<comment type="subcellular location">
    <subcellularLocation>
        <location evidence="1">Cell membrane</location>
        <topology evidence="1">Multi-pass membrane protein</topology>
    </subcellularLocation>
</comment>
<dbReference type="Proteomes" id="UP001596406">
    <property type="component" value="Unassembled WGS sequence"/>
</dbReference>
<dbReference type="GO" id="GO:0008610">
    <property type="term" value="P:lipid biosynthetic process"/>
    <property type="evidence" value="ECO:0007669"/>
    <property type="project" value="UniProtKB-ARBA"/>
</dbReference>
<keyword evidence="12" id="KW-1185">Reference proteome</keyword>
<dbReference type="EMBL" id="JBHSXM010000006">
    <property type="protein sequence ID" value="MFC6838480.1"/>
    <property type="molecule type" value="Genomic_DNA"/>
</dbReference>
<feature type="region of interest" description="Disordered" evidence="8">
    <location>
        <begin position="527"/>
        <end position="561"/>
    </location>
</feature>
<feature type="transmembrane region" description="Helical" evidence="9">
    <location>
        <begin position="328"/>
        <end position="347"/>
    </location>
</feature>
<name>A0ABD5UD50_9EURY</name>
<evidence type="ECO:0000256" key="9">
    <source>
        <dbReference type="SAM" id="Phobius"/>
    </source>
</evidence>
<dbReference type="GO" id="GO:0016757">
    <property type="term" value="F:glycosyltransferase activity"/>
    <property type="evidence" value="ECO:0007669"/>
    <property type="project" value="UniProtKB-KW"/>
</dbReference>
<keyword evidence="4 11" id="KW-0808">Transferase</keyword>
<evidence type="ECO:0000256" key="5">
    <source>
        <dbReference type="ARBA" id="ARBA00022692"/>
    </source>
</evidence>
<dbReference type="PANTHER" id="PTHR33908:SF11">
    <property type="entry name" value="MEMBRANE PROTEIN"/>
    <property type="match status" value="1"/>
</dbReference>
<evidence type="ECO:0000256" key="3">
    <source>
        <dbReference type="ARBA" id="ARBA00022676"/>
    </source>
</evidence>
<dbReference type="AlphaFoldDB" id="A0ABD5UD50"/>
<dbReference type="RefSeq" id="WP_304450169.1">
    <property type="nucleotide sequence ID" value="NZ_JARRAH010000006.1"/>
</dbReference>
<dbReference type="GO" id="GO:0005886">
    <property type="term" value="C:plasma membrane"/>
    <property type="evidence" value="ECO:0007669"/>
    <property type="project" value="UniProtKB-SubCell"/>
</dbReference>
<evidence type="ECO:0000256" key="6">
    <source>
        <dbReference type="ARBA" id="ARBA00022989"/>
    </source>
</evidence>
<organism evidence="11 12">
    <name type="scientific">Halomarina ordinaria</name>
    <dbReference type="NCBI Taxonomy" id="3033939"/>
    <lineage>
        <taxon>Archaea</taxon>
        <taxon>Methanobacteriati</taxon>
        <taxon>Methanobacteriota</taxon>
        <taxon>Stenosarchaea group</taxon>
        <taxon>Halobacteria</taxon>
        <taxon>Halobacteriales</taxon>
        <taxon>Natronomonadaceae</taxon>
        <taxon>Halomarina</taxon>
    </lineage>
</organism>
<evidence type="ECO:0000256" key="7">
    <source>
        <dbReference type="ARBA" id="ARBA00023136"/>
    </source>
</evidence>
<dbReference type="PANTHER" id="PTHR33908">
    <property type="entry name" value="MANNOSYLTRANSFERASE YKCB-RELATED"/>
    <property type="match status" value="1"/>
</dbReference>
<dbReference type="EC" id="2.4.-.-" evidence="11"/>
<comment type="caution">
    <text evidence="11">The sequence shown here is derived from an EMBL/GenBank/DDBJ whole genome shotgun (WGS) entry which is preliminary data.</text>
</comment>
<keyword evidence="2" id="KW-1003">Cell membrane</keyword>
<sequence length="561" mass="61470">MADASEDRPTTPTARLRRALLAHGWLLVVALAAVVRFATLGAESLWTDELITLDFVTANGPLELLWVIPLNQPHLPVYYVLLDLWTALAGTSEAALRFPSAVFGVAAVAALYALGTTLFDRRVGLLAATVLALSRFHVYHSQEVRMYSLLTLLTVVSYLLLVRVRDGDDRRDRVGYLFVTLALLYTHPFALFVVAAQGTYLLGRWLHREGWPPTVPPRWRLPALGVTLAVAPLLVGALLRGRSATYSYIPPPTPRQVVGAIAEHVGYAGAPRWVLFAGLALSGAVVAVGLVDARGAFGRWRGARGSATTLAATVRRLLPRDGESENTALVLLWFLGPLLVPVVVSYLVTPVFWPRYTIAASPALFVLMAKGVRDIPRPPLRAVVALLLVCSLLPGVVQYHTTTQKEEWDEVGATLDERAEAGDFVLVADRITRRGVDHYSARAGEDLVVRDVIAVDSGTGYAPTPNETIREMVEGRDRVWVVFSHITEDDRERVLDHVERDHTRTWERSFVGIDLYLYERAPEAQSVETVDAAGSDRQGTPTRAPSNRVMARPPTPASASP</sequence>
<keyword evidence="3 11" id="KW-0328">Glycosyltransferase</keyword>
<reference evidence="11 12" key="1">
    <citation type="journal article" date="2019" name="Int. J. Syst. Evol. Microbiol.">
        <title>The Global Catalogue of Microorganisms (GCM) 10K type strain sequencing project: providing services to taxonomists for standard genome sequencing and annotation.</title>
        <authorList>
            <consortium name="The Broad Institute Genomics Platform"/>
            <consortium name="The Broad Institute Genome Sequencing Center for Infectious Disease"/>
            <person name="Wu L."/>
            <person name="Ma J."/>
        </authorList>
    </citation>
    <scope>NUCLEOTIDE SEQUENCE [LARGE SCALE GENOMIC DNA]</scope>
    <source>
        <strain evidence="11 12">PSRA2</strain>
    </source>
</reference>
<keyword evidence="5 9" id="KW-0812">Transmembrane</keyword>
<evidence type="ECO:0000256" key="8">
    <source>
        <dbReference type="SAM" id="MobiDB-lite"/>
    </source>
</evidence>